<dbReference type="Proteomes" id="UP000031668">
    <property type="component" value="Unassembled WGS sequence"/>
</dbReference>
<reference evidence="2 3" key="1">
    <citation type="journal article" date="2014" name="Genome Biol. Evol.">
        <title>The genome of the myxosporean Thelohanellus kitauei shows adaptations to nutrient acquisition within its fish host.</title>
        <authorList>
            <person name="Yang Y."/>
            <person name="Xiong J."/>
            <person name="Zhou Z."/>
            <person name="Huo F."/>
            <person name="Miao W."/>
            <person name="Ran C."/>
            <person name="Liu Y."/>
            <person name="Zhang J."/>
            <person name="Feng J."/>
            <person name="Wang M."/>
            <person name="Wang M."/>
            <person name="Wang L."/>
            <person name="Yao B."/>
        </authorList>
    </citation>
    <scope>NUCLEOTIDE SEQUENCE [LARGE SCALE GENOMIC DNA]</scope>
    <source>
        <strain evidence="2">Wuqing</strain>
    </source>
</reference>
<evidence type="ECO:0000256" key="1">
    <source>
        <dbReference type="SAM" id="MobiDB-lite"/>
    </source>
</evidence>
<dbReference type="AlphaFoldDB" id="A0A0C2N3Q2"/>
<gene>
    <name evidence="2" type="ORF">RF11_02671</name>
</gene>
<proteinExistence type="predicted"/>
<comment type="caution">
    <text evidence="2">The sequence shown here is derived from an EMBL/GenBank/DDBJ whole genome shotgun (WGS) entry which is preliminary data.</text>
</comment>
<accession>A0A0C2N3Q2</accession>
<name>A0A0C2N3Q2_THEKT</name>
<organism evidence="2 3">
    <name type="scientific">Thelohanellus kitauei</name>
    <name type="common">Myxosporean</name>
    <dbReference type="NCBI Taxonomy" id="669202"/>
    <lineage>
        <taxon>Eukaryota</taxon>
        <taxon>Metazoa</taxon>
        <taxon>Cnidaria</taxon>
        <taxon>Myxozoa</taxon>
        <taxon>Myxosporea</taxon>
        <taxon>Bivalvulida</taxon>
        <taxon>Platysporina</taxon>
        <taxon>Myxobolidae</taxon>
        <taxon>Thelohanellus</taxon>
    </lineage>
</organism>
<evidence type="ECO:0000313" key="2">
    <source>
        <dbReference type="EMBL" id="KII68507.1"/>
    </source>
</evidence>
<feature type="region of interest" description="Disordered" evidence="1">
    <location>
        <begin position="132"/>
        <end position="151"/>
    </location>
</feature>
<evidence type="ECO:0000313" key="3">
    <source>
        <dbReference type="Proteomes" id="UP000031668"/>
    </source>
</evidence>
<dbReference type="EMBL" id="JWZT01002849">
    <property type="protein sequence ID" value="KII68507.1"/>
    <property type="molecule type" value="Genomic_DNA"/>
</dbReference>
<keyword evidence="3" id="KW-1185">Reference proteome</keyword>
<protein>
    <submittedName>
        <fullName evidence="2">Uncharacterized protein</fullName>
    </submittedName>
</protein>
<sequence length="151" mass="17408">MPLSVAKAGSVDKEVNWLEYRIGDILFDEPPTELADAMREGENSKLLLSRLMFYTRIYYVRFGGIREFLKYYNVALRHILLYSRVRNLKLKYGRDLVVLMDNVVNELTIVQTIDAHLCDRLVTHGRLPTAGDRELSGPLGRSTLHPHNYEA</sequence>